<comment type="similarity">
    <text evidence="2">Belongs to the NRF1/Ewg family.</text>
</comment>
<keyword evidence="7" id="KW-0479">Metal-binding</keyword>
<evidence type="ECO:0000256" key="6">
    <source>
        <dbReference type="ARBA" id="ARBA00023242"/>
    </source>
</evidence>
<feature type="compositionally biased region" description="Polar residues" evidence="8">
    <location>
        <begin position="338"/>
        <end position="353"/>
    </location>
</feature>
<comment type="caution">
    <text evidence="10">The sequence shown here is derived from an EMBL/GenBank/DDBJ whole genome shotgun (WGS) entry which is preliminary data.</text>
</comment>
<evidence type="ECO:0000313" key="11">
    <source>
        <dbReference type="Proteomes" id="UP000242188"/>
    </source>
</evidence>
<evidence type="ECO:0000313" key="10">
    <source>
        <dbReference type="EMBL" id="OWF55894.1"/>
    </source>
</evidence>
<dbReference type="PROSITE" id="PS50157">
    <property type="entry name" value="ZINC_FINGER_C2H2_2"/>
    <property type="match status" value="1"/>
</dbReference>
<evidence type="ECO:0000256" key="7">
    <source>
        <dbReference type="PROSITE-ProRule" id="PRU00042"/>
    </source>
</evidence>
<dbReference type="Pfam" id="PF10491">
    <property type="entry name" value="Nrf1_DNA-bind"/>
    <property type="match status" value="1"/>
</dbReference>
<keyword evidence="7" id="KW-0862">Zinc</keyword>
<feature type="compositionally biased region" description="Polar residues" evidence="8">
    <location>
        <begin position="654"/>
        <end position="672"/>
    </location>
</feature>
<feature type="region of interest" description="Disordered" evidence="8">
    <location>
        <begin position="651"/>
        <end position="672"/>
    </location>
</feature>
<evidence type="ECO:0000259" key="9">
    <source>
        <dbReference type="PROSITE" id="PS50157"/>
    </source>
</evidence>
<reference evidence="10 11" key="1">
    <citation type="journal article" date="2017" name="Nat. Ecol. Evol.">
        <title>Scallop genome provides insights into evolution of bilaterian karyotype and development.</title>
        <authorList>
            <person name="Wang S."/>
            <person name="Zhang J."/>
            <person name="Jiao W."/>
            <person name="Li J."/>
            <person name="Xun X."/>
            <person name="Sun Y."/>
            <person name="Guo X."/>
            <person name="Huan P."/>
            <person name="Dong B."/>
            <person name="Zhang L."/>
            <person name="Hu X."/>
            <person name="Sun X."/>
            <person name="Wang J."/>
            <person name="Zhao C."/>
            <person name="Wang Y."/>
            <person name="Wang D."/>
            <person name="Huang X."/>
            <person name="Wang R."/>
            <person name="Lv J."/>
            <person name="Li Y."/>
            <person name="Zhang Z."/>
            <person name="Liu B."/>
            <person name="Lu W."/>
            <person name="Hui Y."/>
            <person name="Liang J."/>
            <person name="Zhou Z."/>
            <person name="Hou R."/>
            <person name="Li X."/>
            <person name="Liu Y."/>
            <person name="Li H."/>
            <person name="Ning X."/>
            <person name="Lin Y."/>
            <person name="Zhao L."/>
            <person name="Xing Q."/>
            <person name="Dou J."/>
            <person name="Li Y."/>
            <person name="Mao J."/>
            <person name="Guo H."/>
            <person name="Dou H."/>
            <person name="Li T."/>
            <person name="Mu C."/>
            <person name="Jiang W."/>
            <person name="Fu Q."/>
            <person name="Fu X."/>
            <person name="Miao Y."/>
            <person name="Liu J."/>
            <person name="Yu Q."/>
            <person name="Li R."/>
            <person name="Liao H."/>
            <person name="Li X."/>
            <person name="Kong Y."/>
            <person name="Jiang Z."/>
            <person name="Chourrout D."/>
            <person name="Li R."/>
            <person name="Bao Z."/>
        </authorList>
    </citation>
    <scope>NUCLEOTIDE SEQUENCE [LARGE SCALE GENOMIC DNA]</scope>
    <source>
        <strain evidence="10 11">PY_sf001</strain>
    </source>
</reference>
<protein>
    <submittedName>
        <fullName evidence="10">Nuclear respiratory factor 1</fullName>
    </submittedName>
</protein>
<dbReference type="InterPro" id="IPR039142">
    <property type="entry name" value="NRF1/Ewg"/>
</dbReference>
<dbReference type="PANTHER" id="PTHR20338">
    <property type="entry name" value="NUCLEAR RESPIRATORY FACTOR 1"/>
    <property type="match status" value="1"/>
</dbReference>
<accession>A0A210R4Q6</accession>
<evidence type="ECO:0000256" key="5">
    <source>
        <dbReference type="ARBA" id="ARBA00023163"/>
    </source>
</evidence>
<evidence type="ECO:0000256" key="8">
    <source>
        <dbReference type="SAM" id="MobiDB-lite"/>
    </source>
</evidence>
<dbReference type="GO" id="GO:0005634">
    <property type="term" value="C:nucleus"/>
    <property type="evidence" value="ECO:0007669"/>
    <property type="project" value="UniProtKB-SubCell"/>
</dbReference>
<keyword evidence="7" id="KW-0863">Zinc-finger</keyword>
<dbReference type="InterPro" id="IPR019525">
    <property type="entry name" value="Nrf1_NLS/DNA-bd_dimer"/>
</dbReference>
<organism evidence="10 11">
    <name type="scientific">Mizuhopecten yessoensis</name>
    <name type="common">Japanese scallop</name>
    <name type="synonym">Patinopecten yessoensis</name>
    <dbReference type="NCBI Taxonomy" id="6573"/>
    <lineage>
        <taxon>Eukaryota</taxon>
        <taxon>Metazoa</taxon>
        <taxon>Spiralia</taxon>
        <taxon>Lophotrochozoa</taxon>
        <taxon>Mollusca</taxon>
        <taxon>Bivalvia</taxon>
        <taxon>Autobranchia</taxon>
        <taxon>Pteriomorphia</taxon>
        <taxon>Pectinida</taxon>
        <taxon>Pectinoidea</taxon>
        <taxon>Pectinidae</taxon>
        <taxon>Mizuhopecten</taxon>
    </lineage>
</organism>
<keyword evidence="3" id="KW-0805">Transcription regulation</keyword>
<sequence length="842" mass="94777">MIVDNIALPTDPVMLSQLPPLAVDSMTQIQLTEFIPQLVTLVTGRQHPLFGKSQYRPDWWPQDVSWSWPGSDDIKQSENLKHSDDLKQDELKLEMLRKIVTSCYKHLDQENLLSAASLPQENKGTSQKLPVTRVLFEHDGNQNAVCSQENPKPTVTQGPPQEESPTQANNPIWVCFLCAKQFTNQSDLMVHQDKCENEEEEAEAEKETVSKVLPTQFVPNTLPFQAVPTIISAQTIQIAQPKRMGRSRVIPTRLVQRRRRRFREIYIPPPKDVFIKLLDLGEKPRDDSAPVVKEEHVDSDCEIIDVEMVTTPVTPRTPKSLMSQLSRDAEGSHRKRQLSFSGLVSDSDSGGESTTKETKPAPAICSLLLNIDLSSPLGHRVKKQLKIDNTIPIISKADIYCRGYDKNNFFEKLRQRESAYPCTFKKKRKHAQYHHRMKFSSSQRREFMITQKTGLNRKSRKLLSQMEPCKVELEHMDPAEVKEWLRPKPRPLMPNYYQQARYAQAVFSRTSSNARQFSNEVIQRAIGKPLCGPLSAKIRHMNQSLASLSKMTPIPRSYMVTQVVKNADGSETMRMVHDQNSAYRPVYRSQAAAAASRRKQNFVSERLERSNNEVEIIDLSSSDEEKEPIKQEVRKPIKAIHRANILSKVFKPSGSFQPRPSGSGLQNSTTLSRPHPYVHIPTSNPKGFSIHSSPPGARTCKELQQRPVAVGGTRVSEFGGVGQGLVIKSPSPGPGLRISSVYSLQDSQSEQVRDNSNYTTIRYQGGLLAPAGPRPQLSRPPGIRPPGIRPQIINSANVRQGPPRMVRGPRPEPVKTSVHKMEVTGKNNDTEVVDVICIDDDD</sequence>
<evidence type="ECO:0000256" key="3">
    <source>
        <dbReference type="ARBA" id="ARBA00023015"/>
    </source>
</evidence>
<dbReference type="GO" id="GO:0003677">
    <property type="term" value="F:DNA binding"/>
    <property type="evidence" value="ECO:0007669"/>
    <property type="project" value="UniProtKB-KW"/>
</dbReference>
<feature type="region of interest" description="Disordered" evidence="8">
    <location>
        <begin position="799"/>
        <end position="818"/>
    </location>
</feature>
<dbReference type="GO" id="GO:0003700">
    <property type="term" value="F:DNA-binding transcription factor activity"/>
    <property type="evidence" value="ECO:0007669"/>
    <property type="project" value="InterPro"/>
</dbReference>
<proteinExistence type="inferred from homology"/>
<gene>
    <name evidence="10" type="ORF">KP79_PYT11674</name>
</gene>
<keyword evidence="4" id="KW-0238">DNA-binding</keyword>
<name>A0A210R4Q6_MIZYE</name>
<dbReference type="InterPro" id="IPR013087">
    <property type="entry name" value="Znf_C2H2_type"/>
</dbReference>
<dbReference type="GO" id="GO:0008270">
    <property type="term" value="F:zinc ion binding"/>
    <property type="evidence" value="ECO:0007669"/>
    <property type="project" value="UniProtKB-KW"/>
</dbReference>
<dbReference type="EMBL" id="NEDP02000459">
    <property type="protein sequence ID" value="OWF55894.1"/>
    <property type="molecule type" value="Genomic_DNA"/>
</dbReference>
<keyword evidence="5" id="KW-0804">Transcription</keyword>
<feature type="compositionally biased region" description="Basic and acidic residues" evidence="8">
    <location>
        <begin position="809"/>
        <end position="818"/>
    </location>
</feature>
<evidence type="ECO:0000256" key="2">
    <source>
        <dbReference type="ARBA" id="ARBA00005713"/>
    </source>
</evidence>
<dbReference type="Proteomes" id="UP000242188">
    <property type="component" value="Unassembled WGS sequence"/>
</dbReference>
<evidence type="ECO:0000256" key="4">
    <source>
        <dbReference type="ARBA" id="ARBA00023125"/>
    </source>
</evidence>
<keyword evidence="11" id="KW-1185">Reference proteome</keyword>
<feature type="domain" description="C2H2-type" evidence="9">
    <location>
        <begin position="173"/>
        <end position="201"/>
    </location>
</feature>
<dbReference type="AlphaFoldDB" id="A0A210R4Q6"/>
<evidence type="ECO:0000256" key="1">
    <source>
        <dbReference type="ARBA" id="ARBA00004123"/>
    </source>
</evidence>
<dbReference type="GO" id="GO:0006357">
    <property type="term" value="P:regulation of transcription by RNA polymerase II"/>
    <property type="evidence" value="ECO:0007669"/>
    <property type="project" value="InterPro"/>
</dbReference>
<keyword evidence="6" id="KW-0539">Nucleus</keyword>
<feature type="region of interest" description="Disordered" evidence="8">
    <location>
        <begin position="314"/>
        <end position="358"/>
    </location>
</feature>
<feature type="region of interest" description="Disordered" evidence="8">
    <location>
        <begin position="768"/>
        <end position="790"/>
    </location>
</feature>
<feature type="region of interest" description="Disordered" evidence="8">
    <location>
        <begin position="143"/>
        <end position="167"/>
    </location>
</feature>
<comment type="subcellular location">
    <subcellularLocation>
        <location evidence="1">Nucleus</location>
    </subcellularLocation>
</comment>
<dbReference type="OrthoDB" id="6288734at2759"/>